<dbReference type="AlphaFoldDB" id="X0U8Q7"/>
<evidence type="ECO:0000313" key="1">
    <source>
        <dbReference type="EMBL" id="GAF96747.1"/>
    </source>
</evidence>
<comment type="caution">
    <text evidence="1">The sequence shown here is derived from an EMBL/GenBank/DDBJ whole genome shotgun (WGS) entry which is preliminary data.</text>
</comment>
<proteinExistence type="predicted"/>
<gene>
    <name evidence="1" type="ORF">S01H1_28370</name>
</gene>
<organism evidence="1">
    <name type="scientific">marine sediment metagenome</name>
    <dbReference type="NCBI Taxonomy" id="412755"/>
    <lineage>
        <taxon>unclassified sequences</taxon>
        <taxon>metagenomes</taxon>
        <taxon>ecological metagenomes</taxon>
    </lineage>
</organism>
<reference evidence="1" key="1">
    <citation type="journal article" date="2014" name="Front. Microbiol.">
        <title>High frequency of phylogenetically diverse reductive dehalogenase-homologous genes in deep subseafloor sedimentary metagenomes.</title>
        <authorList>
            <person name="Kawai M."/>
            <person name="Futagami T."/>
            <person name="Toyoda A."/>
            <person name="Takaki Y."/>
            <person name="Nishi S."/>
            <person name="Hori S."/>
            <person name="Arai W."/>
            <person name="Tsubouchi T."/>
            <person name="Morono Y."/>
            <person name="Uchiyama I."/>
            <person name="Ito T."/>
            <person name="Fujiyama A."/>
            <person name="Inagaki F."/>
            <person name="Takami H."/>
        </authorList>
    </citation>
    <scope>NUCLEOTIDE SEQUENCE</scope>
    <source>
        <strain evidence="1">Expedition CK06-06</strain>
    </source>
</reference>
<name>X0U8Q7_9ZZZZ</name>
<sequence length="61" mass="7396">MKPCKTCKFTRNKLDCGYYGVGCPEYIAYLKRVRERIRYERFADPQERGRSPVWCKDEREV</sequence>
<accession>X0U8Q7</accession>
<dbReference type="EMBL" id="BARS01017337">
    <property type="protein sequence ID" value="GAF96747.1"/>
    <property type="molecule type" value="Genomic_DNA"/>
</dbReference>
<protein>
    <submittedName>
        <fullName evidence="1">Uncharacterized protein</fullName>
    </submittedName>
</protein>